<evidence type="ECO:0000256" key="1">
    <source>
        <dbReference type="ARBA" id="ARBA00022679"/>
    </source>
</evidence>
<evidence type="ECO:0000259" key="3">
    <source>
        <dbReference type="PROSITE" id="PS51186"/>
    </source>
</evidence>
<proteinExistence type="predicted"/>
<dbReference type="Gene3D" id="3.40.630.30">
    <property type="match status" value="1"/>
</dbReference>
<keyword evidence="2" id="KW-1133">Transmembrane helix</keyword>
<accession>A0A6I9ZFS0</accession>
<evidence type="ECO:0000256" key="2">
    <source>
        <dbReference type="SAM" id="Phobius"/>
    </source>
</evidence>
<dbReference type="PROSITE" id="PS51186">
    <property type="entry name" value="GNAT"/>
    <property type="match status" value="1"/>
</dbReference>
<keyword evidence="2" id="KW-0472">Membrane</keyword>
<organism evidence="4 5">
    <name type="scientific">Acinonyx jubatus</name>
    <name type="common">Cheetah</name>
    <dbReference type="NCBI Taxonomy" id="32536"/>
    <lineage>
        <taxon>Eukaryota</taxon>
        <taxon>Metazoa</taxon>
        <taxon>Chordata</taxon>
        <taxon>Craniata</taxon>
        <taxon>Vertebrata</taxon>
        <taxon>Euteleostomi</taxon>
        <taxon>Mammalia</taxon>
        <taxon>Eutheria</taxon>
        <taxon>Laurasiatheria</taxon>
        <taxon>Carnivora</taxon>
        <taxon>Feliformia</taxon>
        <taxon>Felidae</taxon>
        <taxon>Felinae</taxon>
        <taxon>Acinonyx</taxon>
    </lineage>
</organism>
<dbReference type="PANTHER" id="PTHR13947">
    <property type="entry name" value="GNAT FAMILY N-ACETYLTRANSFERASE"/>
    <property type="match status" value="1"/>
</dbReference>
<keyword evidence="4" id="KW-1185">Reference proteome</keyword>
<gene>
    <name evidence="5" type="primary">NAT8</name>
</gene>
<name>A0A6I9ZFS0_ACIJB</name>
<keyword evidence="1" id="KW-0808">Transferase</keyword>
<dbReference type="SUPFAM" id="SSF55729">
    <property type="entry name" value="Acyl-CoA N-acyltransferases (Nat)"/>
    <property type="match status" value="1"/>
</dbReference>
<evidence type="ECO:0000313" key="5">
    <source>
        <dbReference type="RefSeq" id="XP_014919567.3"/>
    </source>
</evidence>
<evidence type="ECO:0000313" key="4">
    <source>
        <dbReference type="Proteomes" id="UP001652583"/>
    </source>
</evidence>
<dbReference type="InterPro" id="IPR000182">
    <property type="entry name" value="GNAT_dom"/>
</dbReference>
<dbReference type="KEGG" id="aju:106967787"/>
<dbReference type="Proteomes" id="UP001652583">
    <property type="component" value="Chromosome A3"/>
</dbReference>
<feature type="domain" description="N-acetyltransferase" evidence="3">
    <location>
        <begin position="166"/>
        <end position="308"/>
    </location>
</feature>
<dbReference type="GeneID" id="106967787"/>
<dbReference type="InterPro" id="IPR050769">
    <property type="entry name" value="NAT_camello-type"/>
</dbReference>
<dbReference type="PANTHER" id="PTHR13947:SF48">
    <property type="entry name" value="N-ACETYLTRANSFERASE 8-RELATED"/>
    <property type="match status" value="1"/>
</dbReference>
<dbReference type="RefSeq" id="XP_014919567.3">
    <property type="nucleotide sequence ID" value="XM_015064081.3"/>
</dbReference>
<dbReference type="AlphaFoldDB" id="A0A6I9ZFS0"/>
<dbReference type="GO" id="GO:0008080">
    <property type="term" value="F:N-acetyltransferase activity"/>
    <property type="evidence" value="ECO:0007669"/>
    <property type="project" value="InterPro"/>
</dbReference>
<dbReference type="Pfam" id="PF00583">
    <property type="entry name" value="Acetyltransf_1"/>
    <property type="match status" value="1"/>
</dbReference>
<dbReference type="InterPro" id="IPR016181">
    <property type="entry name" value="Acyl_CoA_acyltransferase"/>
</dbReference>
<reference evidence="5" key="1">
    <citation type="submission" date="2025-08" db="UniProtKB">
        <authorList>
            <consortium name="RefSeq"/>
        </authorList>
    </citation>
    <scope>IDENTIFICATION</scope>
    <source>
        <tissue evidence="5">Blood</tissue>
    </source>
</reference>
<dbReference type="CDD" id="cd04301">
    <property type="entry name" value="NAT_SF"/>
    <property type="match status" value="1"/>
</dbReference>
<feature type="transmembrane region" description="Helical" evidence="2">
    <location>
        <begin position="140"/>
        <end position="171"/>
    </location>
</feature>
<protein>
    <submittedName>
        <fullName evidence="5">N-acetyltransferase 8</fullName>
    </submittedName>
</protein>
<sequence>MITRVSGECASCSVRVQPLRCKNQPMRWPSREGLVPGGGAGPGQSLLDARQRLRAEATPRLLWTFKAVVVTGWPRRCAGTLSSLSLMDFEIQAQQSSMAPYHIRKYRENDRTRVLDLFSQGMNEHIPTTFCHILKLPRTLVLLLGVPFTLFLLSGSWVLALVASLILLAALRFLSRYPWTKFIVMSLCTDMSDITKTYLGKPGSCFWVVEAEGQVVGMMGVLPATLQKEKLQLLHLCVAPEHRGQGIAKALVRTALQFARDQGYSQVILITSMLQHSAWALYQHMGFQKTHQFFSSISWRLVAIPTVGFVYHLPSAGASEAQGLEVGP</sequence>
<keyword evidence="2" id="KW-0812">Transmembrane</keyword>